<dbReference type="KEGG" id="kuy:FY550_15285"/>
<feature type="signal peptide" evidence="2">
    <location>
        <begin position="1"/>
        <end position="24"/>
    </location>
</feature>
<evidence type="ECO:0000256" key="2">
    <source>
        <dbReference type="SAM" id="SignalP"/>
    </source>
</evidence>
<name>A0A5C1A2S8_9GAMM</name>
<keyword evidence="2" id="KW-0732">Signal</keyword>
<evidence type="ECO:0000256" key="1">
    <source>
        <dbReference type="SAM" id="MobiDB-lite"/>
    </source>
</evidence>
<dbReference type="EMBL" id="CP043420">
    <property type="protein sequence ID" value="QEL12364.1"/>
    <property type="molecule type" value="Genomic_DNA"/>
</dbReference>
<feature type="compositionally biased region" description="Basic and acidic residues" evidence="1">
    <location>
        <begin position="76"/>
        <end position="94"/>
    </location>
</feature>
<evidence type="ECO:0000313" key="4">
    <source>
        <dbReference type="Proteomes" id="UP000322553"/>
    </source>
</evidence>
<feature type="compositionally biased region" description="Basic and acidic residues" evidence="1">
    <location>
        <begin position="102"/>
        <end position="124"/>
    </location>
</feature>
<feature type="compositionally biased region" description="Polar residues" evidence="1">
    <location>
        <begin position="25"/>
        <end position="34"/>
    </location>
</feature>
<feature type="compositionally biased region" description="Polar residues" evidence="1">
    <location>
        <begin position="55"/>
        <end position="74"/>
    </location>
</feature>
<feature type="region of interest" description="Disordered" evidence="1">
    <location>
        <begin position="24"/>
        <end position="124"/>
    </location>
</feature>
<accession>A0A5C1A2S8</accession>
<gene>
    <name evidence="3" type="ORF">FY550_15285</name>
</gene>
<protein>
    <submittedName>
        <fullName evidence="3">Uncharacterized protein</fullName>
    </submittedName>
</protein>
<sequence length="124" mass="13816">MKRFAWRMMPLVLSLVVVPTLATASQTDTDTPQAQERRELPQNIPPTRQQRDQRSMSNELRGDNSQAHPGSSDTGPGEREATPQPDSRHHDNTGHADGGLEDWVRQQDADQHDSNGQADHDGDQ</sequence>
<organism evidence="3 4">
    <name type="scientific">Kushneria phosphatilytica</name>
    <dbReference type="NCBI Taxonomy" id="657387"/>
    <lineage>
        <taxon>Bacteria</taxon>
        <taxon>Pseudomonadati</taxon>
        <taxon>Pseudomonadota</taxon>
        <taxon>Gammaproteobacteria</taxon>
        <taxon>Oceanospirillales</taxon>
        <taxon>Halomonadaceae</taxon>
        <taxon>Kushneria</taxon>
    </lineage>
</organism>
<dbReference type="RefSeq" id="WP_139148725.1">
    <property type="nucleotide sequence ID" value="NZ_CP043420.1"/>
</dbReference>
<proteinExistence type="predicted"/>
<feature type="chain" id="PRO_5023120986" evidence="2">
    <location>
        <begin position="25"/>
        <end position="124"/>
    </location>
</feature>
<dbReference type="AlphaFoldDB" id="A0A5C1A2S8"/>
<keyword evidence="4" id="KW-1185">Reference proteome</keyword>
<evidence type="ECO:0000313" key="3">
    <source>
        <dbReference type="EMBL" id="QEL12364.1"/>
    </source>
</evidence>
<dbReference type="Proteomes" id="UP000322553">
    <property type="component" value="Chromosome"/>
</dbReference>
<reference evidence="3 4" key="1">
    <citation type="submission" date="2019-08" db="EMBL/GenBank/DDBJ databases">
        <title>Complete genome sequence of Kushneria sp. YCWA18, a halophilic phosphate-solubilizing bacterium isolated from Daqiao saltern in China.</title>
        <authorList>
            <person name="Du G.-X."/>
            <person name="Qu L.-Y."/>
        </authorList>
    </citation>
    <scope>NUCLEOTIDE SEQUENCE [LARGE SCALE GENOMIC DNA]</scope>
    <source>
        <strain evidence="3 4">YCWA18</strain>
    </source>
</reference>